<dbReference type="PANTHER" id="PTHR38765">
    <property type="entry name" value="DUF484 DOMAIN-CONTAINING PROTEIN"/>
    <property type="match status" value="1"/>
</dbReference>
<keyword evidence="2" id="KW-1185">Reference proteome</keyword>
<name>A0A2N5X202_9GAMM</name>
<protein>
    <submittedName>
        <fullName evidence="1">DUF484 domain-containing protein</fullName>
    </submittedName>
</protein>
<dbReference type="EMBL" id="PKUS01000013">
    <property type="protein sequence ID" value="PLW68490.1"/>
    <property type="molecule type" value="Genomic_DNA"/>
</dbReference>
<dbReference type="InterPro" id="IPR029016">
    <property type="entry name" value="GAF-like_dom_sf"/>
</dbReference>
<evidence type="ECO:0000313" key="1">
    <source>
        <dbReference type="EMBL" id="PLW68490.1"/>
    </source>
</evidence>
<accession>A0A2N5X202</accession>
<organism evidence="1 2">
    <name type="scientific">Pseudohalioglobus lutimaris</name>
    <dbReference type="NCBI Taxonomy" id="1737061"/>
    <lineage>
        <taxon>Bacteria</taxon>
        <taxon>Pseudomonadati</taxon>
        <taxon>Pseudomonadota</taxon>
        <taxon>Gammaproteobacteria</taxon>
        <taxon>Cellvibrionales</taxon>
        <taxon>Halieaceae</taxon>
        <taxon>Pseudohalioglobus</taxon>
    </lineage>
</organism>
<evidence type="ECO:0000313" key="2">
    <source>
        <dbReference type="Proteomes" id="UP000235005"/>
    </source>
</evidence>
<comment type="caution">
    <text evidence="1">The sequence shown here is derived from an EMBL/GenBank/DDBJ whole genome shotgun (WGS) entry which is preliminary data.</text>
</comment>
<gene>
    <name evidence="1" type="ORF">C0039_12000</name>
</gene>
<dbReference type="Pfam" id="PF04340">
    <property type="entry name" value="DUF484"/>
    <property type="match status" value="1"/>
</dbReference>
<dbReference type="OrthoDB" id="8525200at2"/>
<sequence length="230" mass="25074">MAAGNKPAQNTTPEIALNDELVRQYLQENGDFLQRNPDMLDHLHISHASGSAVSLVEKQVGILRERNIEMRHRLKALTANARDNDQIYERTRKLVLSLLEADNVDALYTAFMDAMSKDFKVDYASMILFGEAAHEGACRVEDAAAAEREIGALLKSNKPVCGVLRKEELAYLFPEAGAVGSAALMPLANGEELGLIAVGSADANRYAGNMGTLFLTHIADVIVRLLPGLR</sequence>
<dbReference type="Gene3D" id="3.30.450.40">
    <property type="match status" value="1"/>
</dbReference>
<proteinExistence type="predicted"/>
<reference evidence="1 2" key="1">
    <citation type="submission" date="2018-01" db="EMBL/GenBank/DDBJ databases">
        <title>The draft genome sequence of Halioglobus lutimaris HF004.</title>
        <authorList>
            <person name="Du Z.-J."/>
            <person name="Shi M.-J."/>
        </authorList>
    </citation>
    <scope>NUCLEOTIDE SEQUENCE [LARGE SCALE GENOMIC DNA]</scope>
    <source>
        <strain evidence="1 2">HF004</strain>
    </source>
</reference>
<dbReference type="InterPro" id="IPR007435">
    <property type="entry name" value="DUF484"/>
</dbReference>
<dbReference type="Proteomes" id="UP000235005">
    <property type="component" value="Unassembled WGS sequence"/>
</dbReference>
<dbReference type="RefSeq" id="WP_101518175.1">
    <property type="nucleotide sequence ID" value="NZ_PKUS01000013.1"/>
</dbReference>
<dbReference type="AlphaFoldDB" id="A0A2N5X202"/>
<dbReference type="PANTHER" id="PTHR38765:SF1">
    <property type="entry name" value="DUF484 DOMAIN-CONTAINING PROTEIN"/>
    <property type="match status" value="1"/>
</dbReference>